<dbReference type="SUPFAM" id="SSF53474">
    <property type="entry name" value="alpha/beta-Hydrolases"/>
    <property type="match status" value="1"/>
</dbReference>
<sequence length="237" mass="24854">MATELASERRWVLLPGTLCSGEVFAPFLHALGVPDTLRHTVALRHAGIDDYLPDLKAACVPGAILCGFSLGAIVAAHLADRLPVSEVILFALNPHADPPEKRPERLALARDVVAMGGAAALAPRLSEFAGKNSVQARTTLLSMADQTAGDIAAQTELASSRPGALGSLSRTLVPVTFLTGTCDTMTPLDLAQKAARAAPKSRVIALHGLGHFALLEDPDRCSRAMTQPDDEDGANIL</sequence>
<feature type="domain" description="AB hydrolase-1" evidence="1">
    <location>
        <begin position="29"/>
        <end position="223"/>
    </location>
</feature>
<keyword evidence="3" id="KW-1185">Reference proteome</keyword>
<name>A0ABX6Z0N4_9RHOB</name>
<dbReference type="Gene3D" id="3.40.50.1820">
    <property type="entry name" value="alpha/beta hydrolase"/>
    <property type="match status" value="1"/>
</dbReference>
<dbReference type="PANTHER" id="PTHR43194">
    <property type="entry name" value="HYDROLASE ALPHA/BETA FOLD FAMILY"/>
    <property type="match status" value="1"/>
</dbReference>
<accession>A0ABX6Z0N4</accession>
<dbReference type="Pfam" id="PF12697">
    <property type="entry name" value="Abhydrolase_6"/>
    <property type="match status" value="1"/>
</dbReference>
<dbReference type="InterPro" id="IPR000073">
    <property type="entry name" value="AB_hydrolase_1"/>
</dbReference>
<evidence type="ECO:0000313" key="2">
    <source>
        <dbReference type="EMBL" id="QPZ93422.1"/>
    </source>
</evidence>
<keyword evidence="2" id="KW-0378">Hydrolase</keyword>
<organism evidence="2 3">
    <name type="scientific">Thioclava electrotropha</name>
    <dbReference type="NCBI Taxonomy" id="1549850"/>
    <lineage>
        <taxon>Bacteria</taxon>
        <taxon>Pseudomonadati</taxon>
        <taxon>Pseudomonadota</taxon>
        <taxon>Alphaproteobacteria</taxon>
        <taxon>Rhodobacterales</taxon>
        <taxon>Paracoccaceae</taxon>
        <taxon>Thioclava</taxon>
    </lineage>
</organism>
<dbReference type="InterPro" id="IPR050228">
    <property type="entry name" value="Carboxylesterase_BioH"/>
</dbReference>
<keyword evidence="2" id="KW-0614">Plasmid</keyword>
<dbReference type="EMBL" id="CP053563">
    <property type="protein sequence ID" value="QPZ93422.1"/>
    <property type="molecule type" value="Genomic_DNA"/>
</dbReference>
<gene>
    <name evidence="2" type="ORF">AKL02_020885</name>
</gene>
<proteinExistence type="predicted"/>
<evidence type="ECO:0000259" key="1">
    <source>
        <dbReference type="Pfam" id="PF12697"/>
    </source>
</evidence>
<reference evidence="2 3" key="1">
    <citation type="submission" date="2020-05" db="EMBL/GenBank/DDBJ databases">
        <title>Thioclava electrotropha strain Elox9 finished genome.</title>
        <authorList>
            <person name="Rowe A.R."/>
            <person name="Wilbanks E.G."/>
        </authorList>
    </citation>
    <scope>NUCLEOTIDE SEQUENCE [LARGE SCALE GENOMIC DNA]</scope>
    <source>
        <strain evidence="2 3">Elox9</strain>
        <plasmid evidence="2 3">pTElox9</plasmid>
    </source>
</reference>
<dbReference type="RefSeq" id="WP_083080156.1">
    <property type="nucleotide sequence ID" value="NZ_CP053563.1"/>
</dbReference>
<evidence type="ECO:0000313" key="3">
    <source>
        <dbReference type="Proteomes" id="UP000192422"/>
    </source>
</evidence>
<dbReference type="Proteomes" id="UP000192422">
    <property type="component" value="Plasmid pTElox9"/>
</dbReference>
<dbReference type="PANTHER" id="PTHR43194:SF2">
    <property type="entry name" value="PEROXISOMAL MEMBRANE PROTEIN LPX1"/>
    <property type="match status" value="1"/>
</dbReference>
<dbReference type="GO" id="GO:0016787">
    <property type="term" value="F:hydrolase activity"/>
    <property type="evidence" value="ECO:0007669"/>
    <property type="project" value="UniProtKB-KW"/>
</dbReference>
<dbReference type="InterPro" id="IPR029058">
    <property type="entry name" value="AB_hydrolase_fold"/>
</dbReference>
<geneLocation type="plasmid" evidence="2 3">
    <name>pTElox9</name>
</geneLocation>
<protein>
    <submittedName>
        <fullName evidence="2">Alpha/beta hydrolase</fullName>
    </submittedName>
</protein>